<keyword evidence="3 6" id="KW-0812">Transmembrane</keyword>
<reference evidence="7 8" key="1">
    <citation type="journal article" date="2016" name="Nat. Commun.">
        <title>Thousands of microbial genomes shed light on interconnected biogeochemical processes in an aquifer system.</title>
        <authorList>
            <person name="Anantharaman K."/>
            <person name="Brown C.T."/>
            <person name="Hug L.A."/>
            <person name="Sharon I."/>
            <person name="Castelle C.J."/>
            <person name="Probst A.J."/>
            <person name="Thomas B.C."/>
            <person name="Singh A."/>
            <person name="Wilkins M.J."/>
            <person name="Karaoz U."/>
            <person name="Brodie E.L."/>
            <person name="Williams K.H."/>
            <person name="Hubbard S.S."/>
            <person name="Banfield J.F."/>
        </authorList>
    </citation>
    <scope>NUCLEOTIDE SEQUENCE [LARGE SCALE GENOMIC DNA]</scope>
</reference>
<feature type="transmembrane region" description="Helical" evidence="6">
    <location>
        <begin position="140"/>
        <end position="158"/>
    </location>
</feature>
<dbReference type="Proteomes" id="UP000177096">
    <property type="component" value="Unassembled WGS sequence"/>
</dbReference>
<comment type="caution">
    <text evidence="7">The sequence shown here is derived from an EMBL/GenBank/DDBJ whole genome shotgun (WGS) entry which is preliminary data.</text>
</comment>
<evidence type="ECO:0000256" key="1">
    <source>
        <dbReference type="ARBA" id="ARBA00004141"/>
    </source>
</evidence>
<dbReference type="GO" id="GO:0071555">
    <property type="term" value="P:cell wall organization"/>
    <property type="evidence" value="ECO:0007669"/>
    <property type="project" value="TreeGrafter"/>
</dbReference>
<keyword evidence="4 6" id="KW-1133">Transmembrane helix</keyword>
<keyword evidence="5 6" id="KW-0472">Membrane</keyword>
<dbReference type="AlphaFoldDB" id="A0A1G2UEZ4"/>
<feature type="transmembrane region" description="Helical" evidence="6">
    <location>
        <begin position="6"/>
        <end position="29"/>
    </location>
</feature>
<dbReference type="InterPro" id="IPR000715">
    <property type="entry name" value="Glycosyl_transferase_4"/>
</dbReference>
<comment type="subcellular location">
    <subcellularLocation>
        <location evidence="1">Membrane</location>
        <topology evidence="1">Multi-pass membrane protein</topology>
    </subcellularLocation>
</comment>
<evidence type="ECO:0000256" key="3">
    <source>
        <dbReference type="ARBA" id="ARBA00022692"/>
    </source>
</evidence>
<feature type="transmembrane region" description="Helical" evidence="6">
    <location>
        <begin position="173"/>
        <end position="191"/>
    </location>
</feature>
<dbReference type="PANTHER" id="PTHR22926">
    <property type="entry name" value="PHOSPHO-N-ACETYLMURAMOYL-PENTAPEPTIDE-TRANSFERASE"/>
    <property type="match status" value="1"/>
</dbReference>
<dbReference type="EMBL" id="MHWM01000032">
    <property type="protein sequence ID" value="OHB08018.1"/>
    <property type="molecule type" value="Genomic_DNA"/>
</dbReference>
<evidence type="ECO:0000313" key="7">
    <source>
        <dbReference type="EMBL" id="OHB08018.1"/>
    </source>
</evidence>
<feature type="transmembrane region" description="Helical" evidence="6">
    <location>
        <begin position="106"/>
        <end position="128"/>
    </location>
</feature>
<protein>
    <recommendedName>
        <fullName evidence="9">Phospho-N-acetylmuramoyl-pentapeptide-transferase</fullName>
    </recommendedName>
</protein>
<evidence type="ECO:0000256" key="6">
    <source>
        <dbReference type="SAM" id="Phobius"/>
    </source>
</evidence>
<feature type="transmembrane region" description="Helical" evidence="6">
    <location>
        <begin position="66"/>
        <end position="86"/>
    </location>
</feature>
<feature type="transmembrane region" description="Helical" evidence="6">
    <location>
        <begin position="198"/>
        <end position="220"/>
    </location>
</feature>
<evidence type="ECO:0000256" key="2">
    <source>
        <dbReference type="ARBA" id="ARBA00022679"/>
    </source>
</evidence>
<sequence length="348" mass="38772">MDILKIILPTALTFFIGISITPFFTSYFYKYKMWKRSPRTDADTSEAFKNIHNTEHELSTPKVGGIIIWVSVLLTVCAIYILSILFPSEVTEKLNFFSRSQTLVPLGAFFFAAFIGLVDDLVHIYGYGKYAQDALIYRKIKIILVTLIGIIISLWFYYKLDFDSVNIPFNGDLYLGILFIPFFIIVMLATFSTSVIDGLDGLAGGVLAPVFTAFAVIAFVNNQVDISALSGAIAGGIMAFLWFNVPPARFYMGETGMMALTVVLSVIAFLTDSVLLLPIIALPLAATTASDIIQIYVYKFFNGYRVFKVAPLHHHFQALGWPREKVVMRYWIVSVISAIVGVILVLVS</sequence>
<accession>A0A1G2UEZ4</accession>
<evidence type="ECO:0000313" key="8">
    <source>
        <dbReference type="Proteomes" id="UP000177096"/>
    </source>
</evidence>
<evidence type="ECO:0000256" key="4">
    <source>
        <dbReference type="ARBA" id="ARBA00022989"/>
    </source>
</evidence>
<dbReference type="GO" id="GO:0016780">
    <property type="term" value="F:phosphotransferase activity, for other substituted phosphate groups"/>
    <property type="evidence" value="ECO:0007669"/>
    <property type="project" value="InterPro"/>
</dbReference>
<evidence type="ECO:0000256" key="5">
    <source>
        <dbReference type="ARBA" id="ARBA00023136"/>
    </source>
</evidence>
<feature type="transmembrane region" description="Helical" evidence="6">
    <location>
        <begin position="257"/>
        <end position="281"/>
    </location>
</feature>
<name>A0A1G2UEZ4_9BACT</name>
<keyword evidence="2" id="KW-0808">Transferase</keyword>
<gene>
    <name evidence="7" type="ORF">A3I86_01410</name>
</gene>
<feature type="transmembrane region" description="Helical" evidence="6">
    <location>
        <begin position="328"/>
        <end position="347"/>
    </location>
</feature>
<dbReference type="PANTHER" id="PTHR22926:SF5">
    <property type="entry name" value="PHOSPHO-N-ACETYLMURAMOYL-PENTAPEPTIDE-TRANSFERASE HOMOLOG"/>
    <property type="match status" value="1"/>
</dbReference>
<dbReference type="Pfam" id="PF00953">
    <property type="entry name" value="Glycos_transf_4"/>
    <property type="match status" value="1"/>
</dbReference>
<feature type="transmembrane region" description="Helical" evidence="6">
    <location>
        <begin position="226"/>
        <end position="245"/>
    </location>
</feature>
<organism evidence="7 8">
    <name type="scientific">Candidatus Zambryskibacteria bacterium RIFCSPLOWO2_02_FULL_39_14</name>
    <dbReference type="NCBI Taxonomy" id="1802769"/>
    <lineage>
        <taxon>Bacteria</taxon>
        <taxon>Candidatus Zambryskiibacteriota</taxon>
    </lineage>
</organism>
<proteinExistence type="predicted"/>
<dbReference type="GO" id="GO:0044038">
    <property type="term" value="P:cell wall macromolecule biosynthetic process"/>
    <property type="evidence" value="ECO:0007669"/>
    <property type="project" value="TreeGrafter"/>
</dbReference>
<evidence type="ECO:0008006" key="9">
    <source>
        <dbReference type="Google" id="ProtNLM"/>
    </source>
</evidence>
<dbReference type="GO" id="GO:0005886">
    <property type="term" value="C:plasma membrane"/>
    <property type="evidence" value="ECO:0007669"/>
    <property type="project" value="TreeGrafter"/>
</dbReference>